<organism evidence="2 3">
    <name type="scientific">Candidatus Nitrosacidococcus tergens</name>
    <dbReference type="NCBI Taxonomy" id="553981"/>
    <lineage>
        <taxon>Bacteria</taxon>
        <taxon>Pseudomonadati</taxon>
        <taxon>Pseudomonadota</taxon>
        <taxon>Gammaproteobacteria</taxon>
        <taxon>Chromatiales</taxon>
        <taxon>Chromatiaceae</taxon>
        <taxon>Candidatus Nitrosacidococcus</taxon>
    </lineage>
</organism>
<accession>A0A7G1Q9Y8</accession>
<reference evidence="2 3" key="1">
    <citation type="submission" date="2020-03" db="EMBL/GenBank/DDBJ databases">
        <authorList>
            <person name="Picone N."/>
        </authorList>
    </citation>
    <scope>NUCLEOTIDE SEQUENCE [LARGE SCALE GENOMIC DNA]</scope>
    <source>
        <strain evidence="2">NSCAC1</strain>
    </source>
</reference>
<keyword evidence="1" id="KW-0812">Transmembrane</keyword>
<feature type="transmembrane region" description="Helical" evidence="1">
    <location>
        <begin position="40"/>
        <end position="64"/>
    </location>
</feature>
<feature type="transmembrane region" description="Helical" evidence="1">
    <location>
        <begin position="12"/>
        <end position="28"/>
    </location>
</feature>
<sequence length="106" mass="12124">MKSIFYIGPLRIALVVITITLIWFSFYAEKVTLETEFGLVASAVAPALTFIMLFVVSLDILMSFIGKLDKDAKERLRYWIIIGLDLSMITALIIAWKPFFMRLLES</sequence>
<dbReference type="EMBL" id="LR778175">
    <property type="protein sequence ID" value="CAB1276083.1"/>
    <property type="molecule type" value="Genomic_DNA"/>
</dbReference>
<dbReference type="RefSeq" id="WP_197743734.1">
    <property type="nucleotide sequence ID" value="NZ_LR778175.1"/>
</dbReference>
<proteinExistence type="predicted"/>
<dbReference type="KEGG" id="ntg:NSCAC_0990"/>
<dbReference type="Proteomes" id="UP000516072">
    <property type="component" value="Chromosome"/>
</dbReference>
<protein>
    <submittedName>
        <fullName evidence="2">Uncharacterized protein</fullName>
    </submittedName>
</protein>
<feature type="transmembrane region" description="Helical" evidence="1">
    <location>
        <begin position="76"/>
        <end position="96"/>
    </location>
</feature>
<keyword evidence="1" id="KW-0472">Membrane</keyword>
<gene>
    <name evidence="2" type="ORF">NSCAC_0990</name>
</gene>
<evidence type="ECO:0000313" key="3">
    <source>
        <dbReference type="Proteomes" id="UP000516072"/>
    </source>
</evidence>
<keyword evidence="3" id="KW-1185">Reference proteome</keyword>
<evidence type="ECO:0000256" key="1">
    <source>
        <dbReference type="SAM" id="Phobius"/>
    </source>
</evidence>
<keyword evidence="1" id="KW-1133">Transmembrane helix</keyword>
<dbReference type="AlphaFoldDB" id="A0A7G1Q9Y8"/>
<evidence type="ECO:0000313" key="2">
    <source>
        <dbReference type="EMBL" id="CAB1276083.1"/>
    </source>
</evidence>
<name>A0A7G1Q9Y8_9GAMM</name>